<comment type="similarity">
    <text evidence="1 3">Belongs to the UPP synthase family.</text>
</comment>
<organism evidence="4 5">
    <name type="scientific">Taxus chinensis</name>
    <name type="common">Chinese yew</name>
    <name type="synonym">Taxus wallichiana var. chinensis</name>
    <dbReference type="NCBI Taxonomy" id="29808"/>
    <lineage>
        <taxon>Eukaryota</taxon>
        <taxon>Viridiplantae</taxon>
        <taxon>Streptophyta</taxon>
        <taxon>Embryophyta</taxon>
        <taxon>Tracheophyta</taxon>
        <taxon>Spermatophyta</taxon>
        <taxon>Pinopsida</taxon>
        <taxon>Pinidae</taxon>
        <taxon>Conifers II</taxon>
        <taxon>Cupressales</taxon>
        <taxon>Taxaceae</taxon>
        <taxon>Taxus</taxon>
    </lineage>
</organism>
<dbReference type="InterPro" id="IPR001441">
    <property type="entry name" value="UPP_synth-like"/>
</dbReference>
<reference evidence="4 5" key="1">
    <citation type="journal article" date="2021" name="Nat. Plants">
        <title>The Taxus genome provides insights into paclitaxel biosynthesis.</title>
        <authorList>
            <person name="Xiong X."/>
            <person name="Gou J."/>
            <person name="Liao Q."/>
            <person name="Li Y."/>
            <person name="Zhou Q."/>
            <person name="Bi G."/>
            <person name="Li C."/>
            <person name="Du R."/>
            <person name="Wang X."/>
            <person name="Sun T."/>
            <person name="Guo L."/>
            <person name="Liang H."/>
            <person name="Lu P."/>
            <person name="Wu Y."/>
            <person name="Zhang Z."/>
            <person name="Ro D.K."/>
            <person name="Shang Y."/>
            <person name="Huang S."/>
            <person name="Yan J."/>
        </authorList>
    </citation>
    <scope>NUCLEOTIDE SEQUENCE [LARGE SCALE GENOMIC DNA]</scope>
    <source>
        <strain evidence="4">Ta-2019</strain>
    </source>
</reference>
<dbReference type="GO" id="GO:0045547">
    <property type="term" value="F:ditrans,polycis-polyprenyl diphosphate synthase [(2E,6E)-farnesyl diphosphate specific] activity"/>
    <property type="evidence" value="ECO:0007669"/>
    <property type="project" value="TreeGrafter"/>
</dbReference>
<evidence type="ECO:0000313" key="5">
    <source>
        <dbReference type="Proteomes" id="UP000824469"/>
    </source>
</evidence>
<dbReference type="OMA" id="FHEPEEW"/>
<comment type="caution">
    <text evidence="4">The sequence shown here is derived from an EMBL/GenBank/DDBJ whole genome shotgun (WGS) entry which is preliminary data.</text>
</comment>
<dbReference type="SUPFAM" id="SSF64005">
    <property type="entry name" value="Undecaprenyl diphosphate synthase"/>
    <property type="match status" value="1"/>
</dbReference>
<dbReference type="GO" id="GO:0016094">
    <property type="term" value="P:polyprenol biosynthetic process"/>
    <property type="evidence" value="ECO:0007669"/>
    <property type="project" value="TreeGrafter"/>
</dbReference>
<sequence>MMNLKGHEFGYSSLMHTLRDCYELGIEYVTVYAFSIDNFRRTQDEVETLMNLMHDKLEALIEKESLVNQYGIRVHILGDLGLLPERVRKAAERAMAFSKDNDKAVLNICAPYTATQEIVNAVEG</sequence>
<dbReference type="PANTHER" id="PTHR10291">
    <property type="entry name" value="DEHYDRODOLICHYL DIPHOSPHATE SYNTHASE FAMILY MEMBER"/>
    <property type="match status" value="1"/>
</dbReference>
<dbReference type="EC" id="2.5.1.-" evidence="3"/>
<dbReference type="GO" id="GO:0005783">
    <property type="term" value="C:endoplasmic reticulum"/>
    <property type="evidence" value="ECO:0007669"/>
    <property type="project" value="TreeGrafter"/>
</dbReference>
<dbReference type="Pfam" id="PF01255">
    <property type="entry name" value="Prenyltransf"/>
    <property type="match status" value="1"/>
</dbReference>
<keyword evidence="5" id="KW-1185">Reference proteome</keyword>
<protein>
    <recommendedName>
        <fullName evidence="3">Alkyl transferase</fullName>
        <ecNumber evidence="3">2.5.1.-</ecNumber>
    </recommendedName>
</protein>
<dbReference type="Gene3D" id="3.40.1180.10">
    <property type="entry name" value="Decaprenyl diphosphate synthase-like"/>
    <property type="match status" value="1"/>
</dbReference>
<feature type="non-terminal residue" evidence="4">
    <location>
        <position position="124"/>
    </location>
</feature>
<evidence type="ECO:0000256" key="3">
    <source>
        <dbReference type="RuleBase" id="RU363018"/>
    </source>
</evidence>
<gene>
    <name evidence="4" type="ORF">KI387_009199</name>
</gene>
<dbReference type="EMBL" id="JAHRHJ020000008">
    <property type="protein sequence ID" value="KAH9304795.1"/>
    <property type="molecule type" value="Genomic_DNA"/>
</dbReference>
<proteinExistence type="inferred from homology"/>
<accession>A0AA38FJ74</accession>
<dbReference type="PANTHER" id="PTHR10291:SF43">
    <property type="entry name" value="DEHYDRODOLICHYL DIPHOSPHATE SYNTHASE COMPLEX SUBUNIT DHDDS"/>
    <property type="match status" value="1"/>
</dbReference>
<evidence type="ECO:0000256" key="1">
    <source>
        <dbReference type="ARBA" id="ARBA00005432"/>
    </source>
</evidence>
<evidence type="ECO:0000256" key="2">
    <source>
        <dbReference type="ARBA" id="ARBA00022679"/>
    </source>
</evidence>
<dbReference type="InterPro" id="IPR036424">
    <property type="entry name" value="UPP_synth-like_sf"/>
</dbReference>
<dbReference type="AlphaFoldDB" id="A0AA38FJ74"/>
<evidence type="ECO:0000313" key="4">
    <source>
        <dbReference type="EMBL" id="KAH9304795.1"/>
    </source>
</evidence>
<dbReference type="Proteomes" id="UP000824469">
    <property type="component" value="Unassembled WGS sequence"/>
</dbReference>
<dbReference type="NCBIfam" id="TIGR00055">
    <property type="entry name" value="uppS"/>
    <property type="match status" value="1"/>
</dbReference>
<name>A0AA38FJ74_TAXCH</name>
<keyword evidence="2 3" id="KW-0808">Transferase</keyword>